<protein>
    <recommendedName>
        <fullName evidence="5">Right handed beta helix domain-containing protein</fullName>
    </recommendedName>
</protein>
<dbReference type="Proteomes" id="UP000629468">
    <property type="component" value="Unassembled WGS sequence"/>
</dbReference>
<keyword evidence="2" id="KW-0472">Membrane</keyword>
<accession>A0A8H7F2Y2</accession>
<dbReference type="EMBL" id="JABXXO010000006">
    <property type="protein sequence ID" value="KAF7775793.1"/>
    <property type="molecule type" value="Genomic_DNA"/>
</dbReference>
<organism evidence="3 4">
    <name type="scientific">Agaricus bisporus var. burnettii</name>
    <dbReference type="NCBI Taxonomy" id="192524"/>
    <lineage>
        <taxon>Eukaryota</taxon>
        <taxon>Fungi</taxon>
        <taxon>Dikarya</taxon>
        <taxon>Basidiomycota</taxon>
        <taxon>Agaricomycotina</taxon>
        <taxon>Agaricomycetes</taxon>
        <taxon>Agaricomycetidae</taxon>
        <taxon>Agaricales</taxon>
        <taxon>Agaricineae</taxon>
        <taxon>Agaricaceae</taxon>
        <taxon>Agaricus</taxon>
    </lineage>
</organism>
<evidence type="ECO:0000313" key="3">
    <source>
        <dbReference type="EMBL" id="KAF7775793.1"/>
    </source>
</evidence>
<dbReference type="AlphaFoldDB" id="A0A8H7F2Y2"/>
<feature type="region of interest" description="Disordered" evidence="1">
    <location>
        <begin position="1"/>
        <end position="30"/>
    </location>
</feature>
<dbReference type="Gene3D" id="2.160.20.10">
    <property type="entry name" value="Single-stranded right-handed beta-helix, Pectin lyase-like"/>
    <property type="match status" value="1"/>
</dbReference>
<dbReference type="InterPro" id="IPR011050">
    <property type="entry name" value="Pectin_lyase_fold/virulence"/>
</dbReference>
<keyword evidence="2" id="KW-0812">Transmembrane</keyword>
<dbReference type="SUPFAM" id="SSF51126">
    <property type="entry name" value="Pectin lyase-like"/>
    <property type="match status" value="1"/>
</dbReference>
<dbReference type="SMART" id="SM00710">
    <property type="entry name" value="PbH1"/>
    <property type="match status" value="5"/>
</dbReference>
<sequence>MDLAGKAMQRRRRNGFSTMMNRDDNNCEPPDPANTVTDRLNTLLNSTGPGYTLQLCPGAQYLIQEPLFFSFPDQEISTFGYPTGDDRATLVVNGPVANGQGHTTAVDGTCANCSGVKLRHVQIDGTRRSAPPTQGGANIEMGGPNSGQLIEFVRSFDPRSWSCMHIAEGPLTCNNTTIQNNDIGPCGSDAFQEWADGISLSCRNSVVRNNMVQGATDGGIVVFGAPGSRITDNTIWIVNQTLLGGINMVDYDPFQGDYTDTVVQNNVIFGGFANESPEPGEKLGVNTNDAIIKIGIAIGPRSWFGERYGANVSHSGTVIGNSLTGAFSYAMALTSAQNFTVQGNTLFGNTSFIGARGPNCSETDTVPTPAAFILDTNTTGSLSVQTGFEAIRDGDSLTCVLPPNGGDFWPFGSDPSFPPSAPTPKNPPRHKAVSSGGIAGIVIGCVLGLIAAAVMAWLIRRWMLKRRRAGKTWNISKPLPSKF</sequence>
<feature type="transmembrane region" description="Helical" evidence="2">
    <location>
        <begin position="437"/>
        <end position="459"/>
    </location>
</feature>
<evidence type="ECO:0000256" key="1">
    <source>
        <dbReference type="SAM" id="MobiDB-lite"/>
    </source>
</evidence>
<feature type="region of interest" description="Disordered" evidence="1">
    <location>
        <begin position="412"/>
        <end position="431"/>
    </location>
</feature>
<evidence type="ECO:0000256" key="2">
    <source>
        <dbReference type="SAM" id="Phobius"/>
    </source>
</evidence>
<dbReference type="InterPro" id="IPR012334">
    <property type="entry name" value="Pectin_lyas_fold"/>
</dbReference>
<reference evidence="3 4" key="1">
    <citation type="journal article" name="Sci. Rep.">
        <title>Telomere-to-telomere assembled and centromere annotated genomes of the two main subspecies of the button mushroom Agaricus bisporus reveal especially polymorphic chromosome ends.</title>
        <authorList>
            <person name="Sonnenberg A.S.M."/>
            <person name="Sedaghat-Telgerd N."/>
            <person name="Lavrijssen B."/>
            <person name="Ohm R.A."/>
            <person name="Hendrickx P.M."/>
            <person name="Scholtmeijer K."/>
            <person name="Baars J.J.P."/>
            <person name="van Peer A."/>
        </authorList>
    </citation>
    <scope>NUCLEOTIDE SEQUENCE [LARGE SCALE GENOMIC DNA]</scope>
    <source>
        <strain evidence="3 4">H119_p4</strain>
    </source>
</reference>
<dbReference type="InterPro" id="IPR006626">
    <property type="entry name" value="PbH1"/>
</dbReference>
<keyword evidence="2" id="KW-1133">Transmembrane helix</keyword>
<gene>
    <name evidence="3" type="ORF">Agabi119p4_4186</name>
</gene>
<evidence type="ECO:0008006" key="5">
    <source>
        <dbReference type="Google" id="ProtNLM"/>
    </source>
</evidence>
<feature type="compositionally biased region" description="Pro residues" evidence="1">
    <location>
        <begin position="416"/>
        <end position="426"/>
    </location>
</feature>
<evidence type="ECO:0000313" key="4">
    <source>
        <dbReference type="Proteomes" id="UP000629468"/>
    </source>
</evidence>
<proteinExistence type="predicted"/>
<name>A0A8H7F2Y2_AGABI</name>
<comment type="caution">
    <text evidence="3">The sequence shown here is derived from an EMBL/GenBank/DDBJ whole genome shotgun (WGS) entry which is preliminary data.</text>
</comment>